<dbReference type="EMBL" id="UINC01000772">
    <property type="protein sequence ID" value="SUZ60889.1"/>
    <property type="molecule type" value="Genomic_DNA"/>
</dbReference>
<dbReference type="SUPFAM" id="SSF55347">
    <property type="entry name" value="Glyceraldehyde-3-phosphate dehydrogenase-like, C-terminal domain"/>
    <property type="match status" value="1"/>
</dbReference>
<sequence length="277" mass="31136">MANECLNIGIIGAGKISELHASGYLQHPKARIVAVADNRAGIAESRAAEWGAEKYFTDYRDMLKLEEIDAVDIITPHNLHRQMTVESLGAGKHVSVQKPMALSEAECDEMIDAEAKSSGHLRVFENFRYYPPLVRAKELLREGVIGDPVSIRIKSVQGALKYGWKVPTSTLSWRFDDAQSGGGRVVFDYGYHAFAIAVHMLGPIEQVFAWIRESKNEKGWVRDAPANISWVHSEGDRQGSWEAMVSDEMVVKSDYWSEDEWFELSGTRGFIWVNRCT</sequence>
<feature type="non-terminal residue" evidence="4">
    <location>
        <position position="277"/>
    </location>
</feature>
<dbReference type="Gene3D" id="3.30.360.10">
    <property type="entry name" value="Dihydrodipicolinate Reductase, domain 2"/>
    <property type="match status" value="1"/>
</dbReference>
<dbReference type="InterPro" id="IPR050463">
    <property type="entry name" value="Gfo/Idh/MocA_oxidrdct_glycsds"/>
</dbReference>
<evidence type="ECO:0000313" key="4">
    <source>
        <dbReference type="EMBL" id="SUZ60889.1"/>
    </source>
</evidence>
<name>A0A381P3J5_9ZZZZ</name>
<dbReference type="GO" id="GO:0016491">
    <property type="term" value="F:oxidoreductase activity"/>
    <property type="evidence" value="ECO:0007669"/>
    <property type="project" value="UniProtKB-KW"/>
</dbReference>
<evidence type="ECO:0000259" key="2">
    <source>
        <dbReference type="Pfam" id="PF01408"/>
    </source>
</evidence>
<protein>
    <recommendedName>
        <fullName evidence="5">Gfo/Idh/MocA-like oxidoreductase N-terminal domain-containing protein</fullName>
    </recommendedName>
</protein>
<feature type="domain" description="Gfo/Idh/MocA-like oxidoreductase N-terminal" evidence="2">
    <location>
        <begin position="6"/>
        <end position="123"/>
    </location>
</feature>
<dbReference type="Pfam" id="PF22725">
    <property type="entry name" value="GFO_IDH_MocA_C3"/>
    <property type="match status" value="1"/>
</dbReference>
<dbReference type="PANTHER" id="PTHR43818:SF11">
    <property type="entry name" value="BCDNA.GH03377"/>
    <property type="match status" value="1"/>
</dbReference>
<evidence type="ECO:0008006" key="5">
    <source>
        <dbReference type="Google" id="ProtNLM"/>
    </source>
</evidence>
<dbReference type="Pfam" id="PF01408">
    <property type="entry name" value="GFO_IDH_MocA"/>
    <property type="match status" value="1"/>
</dbReference>
<dbReference type="GO" id="GO:0000166">
    <property type="term" value="F:nucleotide binding"/>
    <property type="evidence" value="ECO:0007669"/>
    <property type="project" value="InterPro"/>
</dbReference>
<evidence type="ECO:0000256" key="1">
    <source>
        <dbReference type="ARBA" id="ARBA00023002"/>
    </source>
</evidence>
<accession>A0A381P3J5</accession>
<dbReference type="PANTHER" id="PTHR43818">
    <property type="entry name" value="BCDNA.GH03377"/>
    <property type="match status" value="1"/>
</dbReference>
<proteinExistence type="predicted"/>
<reference evidence="4" key="1">
    <citation type="submission" date="2018-05" db="EMBL/GenBank/DDBJ databases">
        <authorList>
            <person name="Lanie J.A."/>
            <person name="Ng W.-L."/>
            <person name="Kazmierczak K.M."/>
            <person name="Andrzejewski T.M."/>
            <person name="Davidsen T.M."/>
            <person name="Wayne K.J."/>
            <person name="Tettelin H."/>
            <person name="Glass J.I."/>
            <person name="Rusch D."/>
            <person name="Podicherti R."/>
            <person name="Tsui H.-C.T."/>
            <person name="Winkler M.E."/>
        </authorList>
    </citation>
    <scope>NUCLEOTIDE SEQUENCE</scope>
</reference>
<keyword evidence="1" id="KW-0560">Oxidoreductase</keyword>
<dbReference type="SUPFAM" id="SSF51735">
    <property type="entry name" value="NAD(P)-binding Rossmann-fold domains"/>
    <property type="match status" value="1"/>
</dbReference>
<organism evidence="4">
    <name type="scientific">marine metagenome</name>
    <dbReference type="NCBI Taxonomy" id="408172"/>
    <lineage>
        <taxon>unclassified sequences</taxon>
        <taxon>metagenomes</taxon>
        <taxon>ecological metagenomes</taxon>
    </lineage>
</organism>
<feature type="domain" description="GFO/IDH/MocA-like oxidoreductase" evidence="3">
    <location>
        <begin position="135"/>
        <end position="270"/>
    </location>
</feature>
<dbReference type="InterPro" id="IPR055170">
    <property type="entry name" value="GFO_IDH_MocA-like_dom"/>
</dbReference>
<gene>
    <name evidence="4" type="ORF">METZ01_LOCUS13743</name>
</gene>
<dbReference type="AlphaFoldDB" id="A0A381P3J5"/>
<dbReference type="Gene3D" id="3.40.50.720">
    <property type="entry name" value="NAD(P)-binding Rossmann-like Domain"/>
    <property type="match status" value="1"/>
</dbReference>
<dbReference type="InterPro" id="IPR000683">
    <property type="entry name" value="Gfo/Idh/MocA-like_OxRdtase_N"/>
</dbReference>
<dbReference type="InterPro" id="IPR036291">
    <property type="entry name" value="NAD(P)-bd_dom_sf"/>
</dbReference>
<evidence type="ECO:0000259" key="3">
    <source>
        <dbReference type="Pfam" id="PF22725"/>
    </source>
</evidence>